<keyword evidence="3" id="KW-1185">Reference proteome</keyword>
<feature type="non-terminal residue" evidence="2">
    <location>
        <position position="91"/>
    </location>
</feature>
<accession>A0A3P7IL52</accession>
<organism evidence="2 3">
    <name type="scientific">Strongylus vulgaris</name>
    <name type="common">Blood worm</name>
    <dbReference type="NCBI Taxonomy" id="40348"/>
    <lineage>
        <taxon>Eukaryota</taxon>
        <taxon>Metazoa</taxon>
        <taxon>Ecdysozoa</taxon>
        <taxon>Nematoda</taxon>
        <taxon>Chromadorea</taxon>
        <taxon>Rhabditida</taxon>
        <taxon>Rhabditina</taxon>
        <taxon>Rhabditomorpha</taxon>
        <taxon>Strongyloidea</taxon>
        <taxon>Strongylidae</taxon>
        <taxon>Strongylus</taxon>
    </lineage>
</organism>
<gene>
    <name evidence="2" type="ORF">SVUK_LOCUS3571</name>
</gene>
<dbReference type="Gene3D" id="3.40.33.10">
    <property type="entry name" value="CAP"/>
    <property type="match status" value="1"/>
</dbReference>
<sequence>MVRNDTVKKGLDTDKLGDLPGSKSLFHFNYDCNLEALATALIKSDCTRSSFDYKALGKGSNFYSGRSGSDFGAAVSYEFAVDEWAGNPAAP</sequence>
<dbReference type="EMBL" id="UYYB01009256">
    <property type="protein sequence ID" value="VDM68573.1"/>
    <property type="molecule type" value="Genomic_DNA"/>
</dbReference>
<feature type="compositionally biased region" description="Basic and acidic residues" evidence="1">
    <location>
        <begin position="1"/>
        <end position="17"/>
    </location>
</feature>
<proteinExistence type="predicted"/>
<dbReference type="InterPro" id="IPR035940">
    <property type="entry name" value="CAP_sf"/>
</dbReference>
<name>A0A3P7IL52_STRVU</name>
<protein>
    <recommendedName>
        <fullName evidence="4">SCP domain-containing protein</fullName>
    </recommendedName>
</protein>
<feature type="region of interest" description="Disordered" evidence="1">
    <location>
        <begin position="1"/>
        <end position="20"/>
    </location>
</feature>
<evidence type="ECO:0000313" key="3">
    <source>
        <dbReference type="Proteomes" id="UP000270094"/>
    </source>
</evidence>
<evidence type="ECO:0008006" key="4">
    <source>
        <dbReference type="Google" id="ProtNLM"/>
    </source>
</evidence>
<reference evidence="2 3" key="1">
    <citation type="submission" date="2018-11" db="EMBL/GenBank/DDBJ databases">
        <authorList>
            <consortium name="Pathogen Informatics"/>
        </authorList>
    </citation>
    <scope>NUCLEOTIDE SEQUENCE [LARGE SCALE GENOMIC DNA]</scope>
</reference>
<evidence type="ECO:0000256" key="1">
    <source>
        <dbReference type="SAM" id="MobiDB-lite"/>
    </source>
</evidence>
<dbReference type="Proteomes" id="UP000270094">
    <property type="component" value="Unassembled WGS sequence"/>
</dbReference>
<dbReference type="AlphaFoldDB" id="A0A3P7IL52"/>
<evidence type="ECO:0000313" key="2">
    <source>
        <dbReference type="EMBL" id="VDM68573.1"/>
    </source>
</evidence>